<evidence type="ECO:0000259" key="6">
    <source>
        <dbReference type="PROSITE" id="PS50929"/>
    </source>
</evidence>
<proteinExistence type="predicted"/>
<protein>
    <submittedName>
        <fullName evidence="7">ABC transporter transmembrane protein</fullName>
    </submittedName>
</protein>
<reference evidence="7 8" key="1">
    <citation type="submission" date="2018-09" db="EMBL/GenBank/DDBJ databases">
        <title>Genomic Encyclopedia of Type Strains, Phase III (KMG-III): the genomes of soil and plant-associated and newly described type strains.</title>
        <authorList>
            <person name="Whitman W."/>
        </authorList>
    </citation>
    <scope>NUCLEOTIDE SEQUENCE [LARGE SCALE GENOMIC DNA]</scope>
    <source>
        <strain evidence="7 8">CECT 7938</strain>
    </source>
</reference>
<dbReference type="SUPFAM" id="SSF90123">
    <property type="entry name" value="ABC transporter transmembrane region"/>
    <property type="match status" value="1"/>
</dbReference>
<dbReference type="Proteomes" id="UP000286246">
    <property type="component" value="Unassembled WGS sequence"/>
</dbReference>
<keyword evidence="8" id="KW-1185">Reference proteome</keyword>
<dbReference type="PANTHER" id="PTHR43394:SF4">
    <property type="entry name" value="TOXIN SECRETION ABC TRANSPORTER ATP-BINDING PROTEIN"/>
    <property type="match status" value="1"/>
</dbReference>
<dbReference type="InterPro" id="IPR039421">
    <property type="entry name" value="Type_1_exporter"/>
</dbReference>
<keyword evidence="3 5" id="KW-1133">Transmembrane helix</keyword>
<feature type="transmembrane region" description="Helical" evidence="5">
    <location>
        <begin position="249"/>
        <end position="273"/>
    </location>
</feature>
<feature type="domain" description="ABC transmembrane type-1" evidence="6">
    <location>
        <begin position="28"/>
        <end position="306"/>
    </location>
</feature>
<dbReference type="GO" id="GO:0015421">
    <property type="term" value="F:ABC-type oligopeptide transporter activity"/>
    <property type="evidence" value="ECO:0007669"/>
    <property type="project" value="TreeGrafter"/>
</dbReference>
<keyword evidence="4 5" id="KW-0472">Membrane</keyword>
<evidence type="ECO:0000256" key="5">
    <source>
        <dbReference type="SAM" id="Phobius"/>
    </source>
</evidence>
<comment type="subcellular location">
    <subcellularLocation>
        <location evidence="1">Cell membrane</location>
        <topology evidence="1">Multi-pass membrane protein</topology>
    </subcellularLocation>
</comment>
<keyword evidence="2 5" id="KW-0812">Transmembrane</keyword>
<dbReference type="PANTHER" id="PTHR43394">
    <property type="entry name" value="ATP-DEPENDENT PERMEASE MDL1, MITOCHONDRIAL"/>
    <property type="match status" value="1"/>
</dbReference>
<feature type="transmembrane region" description="Helical" evidence="5">
    <location>
        <begin position="279"/>
        <end position="296"/>
    </location>
</feature>
<dbReference type="Gene3D" id="1.20.1560.10">
    <property type="entry name" value="ABC transporter type 1, transmembrane domain"/>
    <property type="match status" value="1"/>
</dbReference>
<dbReference type="PROSITE" id="PS50929">
    <property type="entry name" value="ABC_TM1F"/>
    <property type="match status" value="1"/>
</dbReference>
<feature type="transmembrane region" description="Helical" evidence="5">
    <location>
        <begin position="139"/>
        <end position="157"/>
    </location>
</feature>
<feature type="transmembrane region" description="Helical" evidence="5">
    <location>
        <begin position="28"/>
        <end position="50"/>
    </location>
</feature>
<feature type="transmembrane region" description="Helical" evidence="5">
    <location>
        <begin position="62"/>
        <end position="87"/>
    </location>
</feature>
<dbReference type="InterPro" id="IPR011527">
    <property type="entry name" value="ABC1_TM_dom"/>
</dbReference>
<dbReference type="RefSeq" id="WP_120258528.1">
    <property type="nucleotide sequence ID" value="NZ_RAPY01000001.1"/>
</dbReference>
<feature type="transmembrane region" description="Helical" evidence="5">
    <location>
        <begin position="163"/>
        <end position="183"/>
    </location>
</feature>
<dbReference type="EMBL" id="RAPY01000001">
    <property type="protein sequence ID" value="RKE56918.1"/>
    <property type="molecule type" value="Genomic_DNA"/>
</dbReference>
<dbReference type="GO" id="GO:0005886">
    <property type="term" value="C:plasma membrane"/>
    <property type="evidence" value="ECO:0007669"/>
    <property type="project" value="UniProtKB-SubCell"/>
</dbReference>
<organism evidence="7 8">
    <name type="scientific">Sphingobacterium detergens</name>
    <dbReference type="NCBI Taxonomy" id="1145106"/>
    <lineage>
        <taxon>Bacteria</taxon>
        <taxon>Pseudomonadati</taxon>
        <taxon>Bacteroidota</taxon>
        <taxon>Sphingobacteriia</taxon>
        <taxon>Sphingobacteriales</taxon>
        <taxon>Sphingobacteriaceae</taxon>
        <taxon>Sphingobacterium</taxon>
    </lineage>
</organism>
<dbReference type="GO" id="GO:0005524">
    <property type="term" value="F:ATP binding"/>
    <property type="evidence" value="ECO:0007669"/>
    <property type="project" value="InterPro"/>
</dbReference>
<sequence length="333" mass="37243">MAHTQGGPSALQRLVNLLHTERKTINYIFIYAIVIGIFSLSIPIGITAIFNFLSNGAMYSSTYILIAFVLLGVIVAGSLLIGQLALVEYLEQKIFLKSAMEFAYRLPRIKPKELIEKSLVELVNRFFDVIIIQKGIIKLLIDIIAAVVTIFFSVVLLSFYHPAFLAFGLVVIIAVAIILVLYYKRGLKTSIDESEHKYATVAYLEQVAEDIDHYRGNDAKMNEVTQVTDAIVSKYLNSRNQHFKVLKRFFVGSVLLRTALFGIMLLLGSYFVVERQITFGQFVAAEVVIVQIGYAIEKLMTNLNTIFDMLTGVVKLGTVTDLALEEGAAYYVD</sequence>
<gene>
    <name evidence="7" type="ORF">DFQ12_1791</name>
</gene>
<dbReference type="Pfam" id="PF00664">
    <property type="entry name" value="ABC_membrane"/>
    <property type="match status" value="1"/>
</dbReference>
<evidence type="ECO:0000256" key="1">
    <source>
        <dbReference type="ARBA" id="ARBA00004651"/>
    </source>
</evidence>
<comment type="caution">
    <text evidence="7">The sequence shown here is derived from an EMBL/GenBank/DDBJ whole genome shotgun (WGS) entry which is preliminary data.</text>
</comment>
<dbReference type="AlphaFoldDB" id="A0A420BJM6"/>
<name>A0A420BJM6_SPHD1</name>
<evidence type="ECO:0000256" key="2">
    <source>
        <dbReference type="ARBA" id="ARBA00022692"/>
    </source>
</evidence>
<evidence type="ECO:0000256" key="3">
    <source>
        <dbReference type="ARBA" id="ARBA00022989"/>
    </source>
</evidence>
<evidence type="ECO:0000313" key="7">
    <source>
        <dbReference type="EMBL" id="RKE56918.1"/>
    </source>
</evidence>
<dbReference type="InterPro" id="IPR036640">
    <property type="entry name" value="ABC1_TM_sf"/>
</dbReference>
<evidence type="ECO:0000256" key="4">
    <source>
        <dbReference type="ARBA" id="ARBA00023136"/>
    </source>
</evidence>
<evidence type="ECO:0000313" key="8">
    <source>
        <dbReference type="Proteomes" id="UP000286246"/>
    </source>
</evidence>
<accession>A0A420BJM6</accession>
<dbReference type="OrthoDB" id="311344at2"/>